<proteinExistence type="predicted"/>
<evidence type="ECO:0000313" key="2">
    <source>
        <dbReference type="Proteomes" id="UP000265520"/>
    </source>
</evidence>
<sequence length="248" mass="28200">SNETSTMWKICKWVKSFDRSHNGKPRHVLKRPSSEHHMVLDSMECLSKFFVHYNVDGQPISSPEVVIDVTDATPLPPRSPKMLDSLYTNVEVSQEVEVDDGDIPPIVTSFKTGPYENNGQKSPKGTIVLARREEALSCEKLEWTIVLADKKHAHEEPAQLKEQVAQLGVANDEIKSSLHKEEVKTTKEEKHNSLNKIEEVEGKLNKIKRFEEVVKDMDALSVKQRKNVNDLCTTQSNIVGIIRREMLF</sequence>
<dbReference type="EMBL" id="LXQA010058471">
    <property type="protein sequence ID" value="MCI05372.1"/>
    <property type="molecule type" value="Genomic_DNA"/>
</dbReference>
<dbReference type="AlphaFoldDB" id="A0A392P0W7"/>
<evidence type="ECO:0000313" key="1">
    <source>
        <dbReference type="EMBL" id="MCI05372.1"/>
    </source>
</evidence>
<organism evidence="1 2">
    <name type="scientific">Trifolium medium</name>
    <dbReference type="NCBI Taxonomy" id="97028"/>
    <lineage>
        <taxon>Eukaryota</taxon>
        <taxon>Viridiplantae</taxon>
        <taxon>Streptophyta</taxon>
        <taxon>Embryophyta</taxon>
        <taxon>Tracheophyta</taxon>
        <taxon>Spermatophyta</taxon>
        <taxon>Magnoliopsida</taxon>
        <taxon>eudicotyledons</taxon>
        <taxon>Gunneridae</taxon>
        <taxon>Pentapetalae</taxon>
        <taxon>rosids</taxon>
        <taxon>fabids</taxon>
        <taxon>Fabales</taxon>
        <taxon>Fabaceae</taxon>
        <taxon>Papilionoideae</taxon>
        <taxon>50 kb inversion clade</taxon>
        <taxon>NPAAA clade</taxon>
        <taxon>Hologalegina</taxon>
        <taxon>IRL clade</taxon>
        <taxon>Trifolieae</taxon>
        <taxon>Trifolium</taxon>
    </lineage>
</organism>
<name>A0A392P0W7_9FABA</name>
<protein>
    <submittedName>
        <fullName evidence="1">Uncharacterized protein</fullName>
    </submittedName>
</protein>
<comment type="caution">
    <text evidence="1">The sequence shown here is derived from an EMBL/GenBank/DDBJ whole genome shotgun (WGS) entry which is preliminary data.</text>
</comment>
<keyword evidence="2" id="KW-1185">Reference proteome</keyword>
<dbReference type="Proteomes" id="UP000265520">
    <property type="component" value="Unassembled WGS sequence"/>
</dbReference>
<accession>A0A392P0W7</accession>
<reference evidence="1 2" key="1">
    <citation type="journal article" date="2018" name="Front. Plant Sci.">
        <title>Red Clover (Trifolium pratense) and Zigzag Clover (T. medium) - A Picture of Genomic Similarities and Differences.</title>
        <authorList>
            <person name="Dluhosova J."/>
            <person name="Istvanek J."/>
            <person name="Nedelnik J."/>
            <person name="Repkova J."/>
        </authorList>
    </citation>
    <scope>NUCLEOTIDE SEQUENCE [LARGE SCALE GENOMIC DNA]</scope>
    <source>
        <strain evidence="2">cv. 10/8</strain>
        <tissue evidence="1">Leaf</tissue>
    </source>
</reference>
<feature type="non-terminal residue" evidence="1">
    <location>
        <position position="1"/>
    </location>
</feature>